<evidence type="ECO:0000313" key="2">
    <source>
        <dbReference type="EMBL" id="MFC0531317.1"/>
    </source>
</evidence>
<dbReference type="InterPro" id="IPR009081">
    <property type="entry name" value="PP-bd_ACP"/>
</dbReference>
<proteinExistence type="predicted"/>
<organism evidence="2 3">
    <name type="scientific">Phytohabitans kaempferiae</name>
    <dbReference type="NCBI Taxonomy" id="1620943"/>
    <lineage>
        <taxon>Bacteria</taxon>
        <taxon>Bacillati</taxon>
        <taxon>Actinomycetota</taxon>
        <taxon>Actinomycetes</taxon>
        <taxon>Micromonosporales</taxon>
        <taxon>Micromonosporaceae</taxon>
    </lineage>
</organism>
<comment type="caution">
    <text evidence="2">The sequence shown here is derived from an EMBL/GenBank/DDBJ whole genome shotgun (WGS) entry which is preliminary data.</text>
</comment>
<dbReference type="RefSeq" id="WP_377255530.1">
    <property type="nucleotide sequence ID" value="NZ_JBHLUH010000058.1"/>
</dbReference>
<keyword evidence="3" id="KW-1185">Reference proteome</keyword>
<name>A0ABV6MA26_9ACTN</name>
<sequence>MLTPEGLRADIADVLGGDAGPIGDDDNLYDAGLDSIRIMMLVERWQRDGVVVSFPDLAERPTLREWWAVLDPRAGERAGERP</sequence>
<dbReference type="InterPro" id="IPR036736">
    <property type="entry name" value="ACP-like_sf"/>
</dbReference>
<protein>
    <submittedName>
        <fullName evidence="2">Phosphopantetheine-binding protein</fullName>
    </submittedName>
</protein>
<reference evidence="2 3" key="1">
    <citation type="submission" date="2024-09" db="EMBL/GenBank/DDBJ databases">
        <authorList>
            <person name="Sun Q."/>
            <person name="Mori K."/>
        </authorList>
    </citation>
    <scope>NUCLEOTIDE SEQUENCE [LARGE SCALE GENOMIC DNA]</scope>
    <source>
        <strain evidence="2 3">TBRC 3947</strain>
    </source>
</reference>
<dbReference type="Proteomes" id="UP001589867">
    <property type="component" value="Unassembled WGS sequence"/>
</dbReference>
<evidence type="ECO:0000259" key="1">
    <source>
        <dbReference type="PROSITE" id="PS50075"/>
    </source>
</evidence>
<gene>
    <name evidence="2" type="ORF">ACFFIA_27105</name>
</gene>
<dbReference type="Pfam" id="PF00550">
    <property type="entry name" value="PP-binding"/>
    <property type="match status" value="1"/>
</dbReference>
<evidence type="ECO:0000313" key="3">
    <source>
        <dbReference type="Proteomes" id="UP001589867"/>
    </source>
</evidence>
<dbReference type="SUPFAM" id="SSF47336">
    <property type="entry name" value="ACP-like"/>
    <property type="match status" value="1"/>
</dbReference>
<dbReference type="EMBL" id="JBHLUH010000058">
    <property type="protein sequence ID" value="MFC0531317.1"/>
    <property type="molecule type" value="Genomic_DNA"/>
</dbReference>
<dbReference type="PROSITE" id="PS50075">
    <property type="entry name" value="CARRIER"/>
    <property type="match status" value="1"/>
</dbReference>
<dbReference type="Gene3D" id="1.10.1200.10">
    <property type="entry name" value="ACP-like"/>
    <property type="match status" value="1"/>
</dbReference>
<accession>A0ABV6MA26</accession>
<feature type="domain" description="Carrier" evidence="1">
    <location>
        <begin position="1"/>
        <end position="74"/>
    </location>
</feature>